<dbReference type="AlphaFoldDB" id="A0A2Z4AEZ1"/>
<evidence type="ECO:0000313" key="1">
    <source>
        <dbReference type="EMBL" id="AWT59516.1"/>
    </source>
</evidence>
<proteinExistence type="predicted"/>
<reference evidence="1 2" key="1">
    <citation type="submission" date="2018-06" db="EMBL/GenBank/DDBJ databases">
        <title>Draft Genome Sequence of a Novel Marine Bacterium Related to the Verrucomicrobia.</title>
        <authorList>
            <person name="Vosseberg J."/>
            <person name="Martijn J."/>
            <person name="Ettema T.J.G."/>
        </authorList>
    </citation>
    <scope>NUCLEOTIDE SEQUENCE [LARGE SCALE GENOMIC DNA]</scope>
    <source>
        <strain evidence="1">TARA_B100001123</strain>
    </source>
</reference>
<organism evidence="1 2">
    <name type="scientific">Candidatus Moanibacter tarae</name>
    <dbReference type="NCBI Taxonomy" id="2200854"/>
    <lineage>
        <taxon>Bacteria</taxon>
        <taxon>Pseudomonadati</taxon>
        <taxon>Verrucomicrobiota</taxon>
        <taxon>Opitutia</taxon>
        <taxon>Puniceicoccales</taxon>
        <taxon>Puniceicoccales incertae sedis</taxon>
        <taxon>Candidatus Moanibacter</taxon>
    </lineage>
</organism>
<dbReference type="KEGG" id="mtar:DF168_00706"/>
<name>A0A2Z4AEZ1_9BACT</name>
<protein>
    <submittedName>
        <fullName evidence="1">Uncharacterized protein</fullName>
    </submittedName>
</protein>
<evidence type="ECO:0000313" key="2">
    <source>
        <dbReference type="Proteomes" id="UP000247465"/>
    </source>
</evidence>
<dbReference type="Proteomes" id="UP000247465">
    <property type="component" value="Chromosome"/>
</dbReference>
<dbReference type="EMBL" id="CP029803">
    <property type="protein sequence ID" value="AWT59516.1"/>
    <property type="molecule type" value="Genomic_DNA"/>
</dbReference>
<sequence length="43" mass="5008">MKMVDKKQEMGLKFSFLKPQKTNTNEQTQTKIRNFLGTLSFLG</sequence>
<gene>
    <name evidence="1" type="ORF">DF168_00706</name>
</gene>
<accession>A0A2Z4AEZ1</accession>